<evidence type="ECO:0000313" key="2">
    <source>
        <dbReference type="EMBL" id="AIQ91655.1"/>
    </source>
</evidence>
<dbReference type="InterPro" id="IPR004305">
    <property type="entry name" value="Thiaminase-2/PQQC"/>
</dbReference>
<dbReference type="EC" id="3.5.99.2" evidence="2"/>
<organism evidence="2 3">
    <name type="scientific">Methylobacterium oryzae CBMB20</name>
    <dbReference type="NCBI Taxonomy" id="693986"/>
    <lineage>
        <taxon>Bacteria</taxon>
        <taxon>Pseudomonadati</taxon>
        <taxon>Pseudomonadota</taxon>
        <taxon>Alphaproteobacteria</taxon>
        <taxon>Hyphomicrobiales</taxon>
        <taxon>Methylobacteriaceae</taxon>
        <taxon>Methylobacterium</taxon>
    </lineage>
</organism>
<dbReference type="GO" id="GO:0050334">
    <property type="term" value="F:thiaminase activity"/>
    <property type="evidence" value="ECO:0007669"/>
    <property type="project" value="UniProtKB-EC"/>
</dbReference>
<dbReference type="SUPFAM" id="SSF48613">
    <property type="entry name" value="Heme oxygenase-like"/>
    <property type="match status" value="1"/>
</dbReference>
<dbReference type="Pfam" id="PF03070">
    <property type="entry name" value="TENA_THI-4"/>
    <property type="match status" value="1"/>
</dbReference>
<dbReference type="HOGENOM" id="CLU_077537_3_2_5"/>
<dbReference type="STRING" id="693986.MOC_3900"/>
<keyword evidence="2" id="KW-0378">Hydrolase</keyword>
<dbReference type="AlphaFoldDB" id="A0A089NYN7"/>
<dbReference type="Proteomes" id="UP000029492">
    <property type="component" value="Chromosome"/>
</dbReference>
<keyword evidence="3" id="KW-1185">Reference proteome</keyword>
<evidence type="ECO:0000259" key="1">
    <source>
        <dbReference type="Pfam" id="PF03070"/>
    </source>
</evidence>
<evidence type="ECO:0000313" key="3">
    <source>
        <dbReference type="Proteomes" id="UP000029492"/>
    </source>
</evidence>
<dbReference type="Gene3D" id="1.20.910.10">
    <property type="entry name" value="Heme oxygenase-like"/>
    <property type="match status" value="1"/>
</dbReference>
<dbReference type="GO" id="GO:0005829">
    <property type="term" value="C:cytosol"/>
    <property type="evidence" value="ECO:0007669"/>
    <property type="project" value="TreeGrafter"/>
</dbReference>
<sequence length="232" mass="25125">MASLGLAEAGAPVSFSQEAWARNAAAYETIRAMPFNAELAAGTLPQGRFRHYIVQDAHYLIGFGRALSLAAAKAPDPDAIVQFSRAAQEAIVVERALHGGFFRDYGIGPETFAATPLTPACDHYVCYLLATAYADPFAVVCAALLPCFWIYKAVGDDIFARAAPGNPYRAWIDTYAGADFAEAVAAMIAATDRAARDASAAERARMHQAFTQATRLEWQFWDSAYRDAAWSL</sequence>
<gene>
    <name evidence="2" type="ORF">MOC_3900</name>
</gene>
<reference evidence="2 3" key="1">
    <citation type="journal article" date="2014" name="PLoS ONE">
        <title>Genome Information of Methylobacterium oryzae, a Plant-Probiotic Methylotroph in the Phyllosphere.</title>
        <authorList>
            <person name="Kwak M.J."/>
            <person name="Jeong H."/>
            <person name="Madhaiyan M."/>
            <person name="Lee Y."/>
            <person name="Sa T.M."/>
            <person name="Oh T.K."/>
            <person name="Kim J.F."/>
        </authorList>
    </citation>
    <scope>NUCLEOTIDE SEQUENCE [LARGE SCALE GENOMIC DNA]</scope>
    <source>
        <strain evidence="2 3">CBMB20</strain>
    </source>
</reference>
<dbReference type="InterPro" id="IPR050967">
    <property type="entry name" value="Thiamine_Salvage_TenA"/>
</dbReference>
<dbReference type="PANTHER" id="PTHR43198:SF2">
    <property type="entry name" value="SI:CH1073-67J19.1-RELATED"/>
    <property type="match status" value="1"/>
</dbReference>
<accession>A0A089NYN7</accession>
<feature type="domain" description="Thiaminase-2/PQQC" evidence="1">
    <location>
        <begin position="34"/>
        <end position="226"/>
    </location>
</feature>
<dbReference type="InterPro" id="IPR016084">
    <property type="entry name" value="Haem_Oase-like_multi-hlx"/>
</dbReference>
<dbReference type="RefSeq" id="WP_193376697.1">
    <property type="nucleotide sequence ID" value="NZ_CP003811.1"/>
</dbReference>
<proteinExistence type="predicted"/>
<dbReference type="CDD" id="cd19365">
    <property type="entry name" value="TenA_C-like"/>
    <property type="match status" value="1"/>
</dbReference>
<dbReference type="eggNOG" id="COG0819">
    <property type="taxonomic scope" value="Bacteria"/>
</dbReference>
<name>A0A089NYN7_9HYPH</name>
<protein>
    <submittedName>
        <fullName evidence="2">TenA family transcriptional activator</fullName>
        <ecNumber evidence="2">3.5.99.2</ecNumber>
    </submittedName>
</protein>
<dbReference type="EMBL" id="CP003811">
    <property type="protein sequence ID" value="AIQ91655.1"/>
    <property type="molecule type" value="Genomic_DNA"/>
</dbReference>
<dbReference type="PANTHER" id="PTHR43198">
    <property type="entry name" value="BIFUNCTIONAL TH2 PROTEIN"/>
    <property type="match status" value="1"/>
</dbReference>
<dbReference type="KEGG" id="mor:MOC_3900"/>